<name>A0ABX0V4J4_9HYPH</name>
<comment type="caution">
    <text evidence="2">The sequence shown here is derived from an EMBL/GenBank/DDBJ whole genome shotgun (WGS) entry which is preliminary data.</text>
</comment>
<proteinExistence type="predicted"/>
<reference evidence="2 3" key="1">
    <citation type="submission" date="2020-03" db="EMBL/GenBank/DDBJ databases">
        <title>Genomic Encyclopedia of Type Strains, Phase IV (KMG-IV): sequencing the most valuable type-strain genomes for metagenomic binning, comparative biology and taxonomic classification.</title>
        <authorList>
            <person name="Goeker M."/>
        </authorList>
    </citation>
    <scope>NUCLEOTIDE SEQUENCE [LARGE SCALE GENOMIC DNA]</scope>
    <source>
        <strain evidence="2 3">DSM 103870</strain>
    </source>
</reference>
<feature type="compositionally biased region" description="Basic and acidic residues" evidence="1">
    <location>
        <begin position="1"/>
        <end position="13"/>
    </location>
</feature>
<sequence length="159" mass="17557">MSRSENGDTDRADSFSGAEPGGEPIGFSDLEPDEVLLVSLFRGWRHGAPTTAVAVHMLAIRLRNLDYYQYMDILLDVFERICPAGCGRPEQIEHPLLVPEEEALIGHMAALLHQPEGVTGARPFSVRPVAAIARSGRDRLEMMIARSYRLVHARLPVGL</sequence>
<evidence type="ECO:0000256" key="1">
    <source>
        <dbReference type="SAM" id="MobiDB-lite"/>
    </source>
</evidence>
<accession>A0ABX0V4J4</accession>
<dbReference type="EMBL" id="JAASQI010000007">
    <property type="protein sequence ID" value="NIJ59004.1"/>
    <property type="molecule type" value="Genomic_DNA"/>
</dbReference>
<evidence type="ECO:0000313" key="2">
    <source>
        <dbReference type="EMBL" id="NIJ59004.1"/>
    </source>
</evidence>
<evidence type="ECO:0000313" key="3">
    <source>
        <dbReference type="Proteomes" id="UP001429580"/>
    </source>
</evidence>
<protein>
    <submittedName>
        <fullName evidence="2">Uncharacterized protein</fullName>
    </submittedName>
</protein>
<keyword evidence="3" id="KW-1185">Reference proteome</keyword>
<gene>
    <name evidence="2" type="ORF">FHS82_002859</name>
</gene>
<feature type="region of interest" description="Disordered" evidence="1">
    <location>
        <begin position="1"/>
        <end position="28"/>
    </location>
</feature>
<organism evidence="2 3">
    <name type="scientific">Pseudochelatococcus lubricantis</name>
    <dbReference type="NCBI Taxonomy" id="1538102"/>
    <lineage>
        <taxon>Bacteria</taxon>
        <taxon>Pseudomonadati</taxon>
        <taxon>Pseudomonadota</taxon>
        <taxon>Alphaproteobacteria</taxon>
        <taxon>Hyphomicrobiales</taxon>
        <taxon>Chelatococcaceae</taxon>
        <taxon>Pseudochelatococcus</taxon>
    </lineage>
</organism>
<dbReference type="Proteomes" id="UP001429580">
    <property type="component" value="Unassembled WGS sequence"/>
</dbReference>
<dbReference type="RefSeq" id="WP_166953978.1">
    <property type="nucleotide sequence ID" value="NZ_JAASQI010000007.1"/>
</dbReference>